<feature type="transmembrane region" description="Helical" evidence="2">
    <location>
        <begin position="66"/>
        <end position="87"/>
    </location>
</feature>
<feature type="transmembrane region" description="Helical" evidence="2">
    <location>
        <begin position="177"/>
        <end position="193"/>
    </location>
</feature>
<keyword evidence="4" id="KW-1185">Reference proteome</keyword>
<dbReference type="PANTHER" id="PTHR36840">
    <property type="entry name" value="BLL5714 PROTEIN"/>
    <property type="match status" value="1"/>
</dbReference>
<feature type="transmembrane region" description="Helical" evidence="2">
    <location>
        <begin position="37"/>
        <end position="54"/>
    </location>
</feature>
<evidence type="ECO:0000313" key="4">
    <source>
        <dbReference type="Proteomes" id="UP001501752"/>
    </source>
</evidence>
<feature type="transmembrane region" description="Helical" evidence="2">
    <location>
        <begin position="373"/>
        <end position="391"/>
    </location>
</feature>
<feature type="transmembrane region" description="Helical" evidence="2">
    <location>
        <begin position="349"/>
        <end position="367"/>
    </location>
</feature>
<feature type="transmembrane region" description="Helical" evidence="2">
    <location>
        <begin position="289"/>
        <end position="309"/>
    </location>
</feature>
<sequence length="408" mass="42870">MPQSWAVSENAAGAAENSGPEPEGPEPEDHRAGWFELFFDLVFVVTVAVLAHGLHGDPGAADFGTFLVLFFPAWWAWVNLTVTVNVFGSGDARIQATLLGAMPGLGLMAAAAPEGLGDRAWAYALGAAWVRVAIFAIWWDHARRRDNPLPLWRPLTYGLATAALWAVSAAVPSPARFVLWALAIALEVVLLAVRTGLSPDIYQRLSTEHLVERIGLFVVIVLGESVFVVVSTLADHFTAEAAAAALLGFVVVAELAMVFFAWGTSSALRGLDRAQAGRADRAMRDTVMYLPYLLVSAITVLSGALGTAVAEPGHTLPTGARWALCGGVLGFYTANAAIALRYGDEVGSVAAWYLPSLLLVAGALVPAAALLPAWAAVGIAAAVVLLLAKLARHRIARAARDAPPTTAG</sequence>
<dbReference type="PANTHER" id="PTHR36840:SF1">
    <property type="entry name" value="BLL5714 PROTEIN"/>
    <property type="match status" value="1"/>
</dbReference>
<keyword evidence="2" id="KW-0472">Membrane</keyword>
<evidence type="ECO:0000313" key="3">
    <source>
        <dbReference type="EMBL" id="GAA4845469.1"/>
    </source>
</evidence>
<feature type="region of interest" description="Disordered" evidence="1">
    <location>
        <begin position="1"/>
        <end position="28"/>
    </location>
</feature>
<gene>
    <name evidence="3" type="ORF">GCM10023235_22490</name>
</gene>
<keyword evidence="2" id="KW-0812">Transmembrane</keyword>
<organism evidence="3 4">
    <name type="scientific">Kitasatospora terrestris</name>
    <dbReference type="NCBI Taxonomy" id="258051"/>
    <lineage>
        <taxon>Bacteria</taxon>
        <taxon>Bacillati</taxon>
        <taxon>Actinomycetota</taxon>
        <taxon>Actinomycetes</taxon>
        <taxon>Kitasatosporales</taxon>
        <taxon>Streptomycetaceae</taxon>
        <taxon>Kitasatospora</taxon>
    </lineage>
</organism>
<feature type="compositionally biased region" description="Low complexity" evidence="1">
    <location>
        <begin position="8"/>
        <end position="21"/>
    </location>
</feature>
<keyword evidence="2" id="KW-1133">Transmembrane helix</keyword>
<dbReference type="InterPro" id="IPR010640">
    <property type="entry name" value="Low_temperature_requirement_A"/>
</dbReference>
<evidence type="ECO:0000256" key="2">
    <source>
        <dbReference type="SAM" id="Phobius"/>
    </source>
</evidence>
<feature type="transmembrane region" description="Helical" evidence="2">
    <location>
        <begin position="214"/>
        <end position="234"/>
    </location>
</feature>
<evidence type="ECO:0000256" key="1">
    <source>
        <dbReference type="SAM" id="MobiDB-lite"/>
    </source>
</evidence>
<reference evidence="4" key="1">
    <citation type="journal article" date="2019" name="Int. J. Syst. Evol. Microbiol.">
        <title>The Global Catalogue of Microorganisms (GCM) 10K type strain sequencing project: providing services to taxonomists for standard genome sequencing and annotation.</title>
        <authorList>
            <consortium name="The Broad Institute Genomics Platform"/>
            <consortium name="The Broad Institute Genome Sequencing Center for Infectious Disease"/>
            <person name="Wu L."/>
            <person name="Ma J."/>
        </authorList>
    </citation>
    <scope>NUCLEOTIDE SEQUENCE [LARGE SCALE GENOMIC DNA]</scope>
    <source>
        <strain evidence="4">JCM 13006</strain>
    </source>
</reference>
<dbReference type="EMBL" id="BAABIS010000001">
    <property type="protein sequence ID" value="GAA4845469.1"/>
    <property type="molecule type" value="Genomic_DNA"/>
</dbReference>
<feature type="transmembrane region" description="Helical" evidence="2">
    <location>
        <begin position="321"/>
        <end position="342"/>
    </location>
</feature>
<accession>A0ABP9DGY1</accession>
<proteinExistence type="predicted"/>
<protein>
    <submittedName>
        <fullName evidence="3">Low temperature requirement protein A</fullName>
    </submittedName>
</protein>
<feature type="transmembrane region" description="Helical" evidence="2">
    <location>
        <begin position="151"/>
        <end position="171"/>
    </location>
</feature>
<dbReference type="Pfam" id="PF06772">
    <property type="entry name" value="LtrA"/>
    <property type="match status" value="1"/>
</dbReference>
<dbReference type="Proteomes" id="UP001501752">
    <property type="component" value="Unassembled WGS sequence"/>
</dbReference>
<feature type="transmembrane region" description="Helical" evidence="2">
    <location>
        <begin position="120"/>
        <end position="139"/>
    </location>
</feature>
<feature type="transmembrane region" description="Helical" evidence="2">
    <location>
        <begin position="246"/>
        <end position="268"/>
    </location>
</feature>
<comment type="caution">
    <text evidence="3">The sequence shown here is derived from an EMBL/GenBank/DDBJ whole genome shotgun (WGS) entry which is preliminary data.</text>
</comment>
<name>A0ABP9DGY1_9ACTN</name>